<dbReference type="Pfam" id="PF15436">
    <property type="entry name" value="PGBA_N"/>
    <property type="match status" value="1"/>
</dbReference>
<organism evidence="3 4">
    <name type="scientific">Campylobacter blaseri</name>
    <dbReference type="NCBI Taxonomy" id="2042961"/>
    <lineage>
        <taxon>Bacteria</taxon>
        <taxon>Pseudomonadati</taxon>
        <taxon>Campylobacterota</taxon>
        <taxon>Epsilonproteobacteria</taxon>
        <taxon>Campylobacterales</taxon>
        <taxon>Campylobacteraceae</taxon>
        <taxon>Campylobacter</taxon>
    </lineage>
</organism>
<dbReference type="EMBL" id="PDHH01000005">
    <property type="protein sequence ID" value="PSM51769.1"/>
    <property type="molecule type" value="Genomic_DNA"/>
</dbReference>
<comment type="caution">
    <text evidence="3">The sequence shown here is derived from an EMBL/GenBank/DDBJ whole genome shotgun (WGS) entry which is preliminary data.</text>
</comment>
<sequence length="241" mass="27381">MRHFIAIFLGLMTFLNASSLFNLPEYQTPLIKTENGYGEVLDSNDIVVGSSGVVMHTFGNGESSIIARAVVTEKKMGMAKVRFEVFDLLSQQALPVPGILPKVGDRVVLNFLYNRSLIITPNEEVYRQVVNTFPNITFIHPDIAASYLNEIYRPNPSRDDFREICSQNAAGLLFIALDNLGVFADCGSFQILKEFKTGEIAEYVTPFYSRITTIKPVFWKWDTAYMADYNYHYKFLLDIKE</sequence>
<dbReference type="AlphaFoldDB" id="A0A2P8QZU3"/>
<dbReference type="InterPro" id="IPR029276">
    <property type="entry name" value="PgbA_N"/>
</dbReference>
<feature type="chain" id="PRO_5015159759" description="Plasminogen-binding protein PgbA N-terminal domain-containing protein" evidence="1">
    <location>
        <begin position="18"/>
        <end position="241"/>
    </location>
</feature>
<accession>A0A2P8QZU3</accession>
<keyword evidence="4" id="KW-1185">Reference proteome</keyword>
<dbReference type="OrthoDB" id="5372482at2"/>
<name>A0A2P8QZU3_9BACT</name>
<keyword evidence="1" id="KW-0732">Signal</keyword>
<evidence type="ECO:0000256" key="1">
    <source>
        <dbReference type="SAM" id="SignalP"/>
    </source>
</evidence>
<evidence type="ECO:0000259" key="2">
    <source>
        <dbReference type="Pfam" id="PF15436"/>
    </source>
</evidence>
<dbReference type="Proteomes" id="UP000240535">
    <property type="component" value="Unassembled WGS sequence"/>
</dbReference>
<proteinExistence type="predicted"/>
<feature type="domain" description="Plasminogen-binding protein PgbA N-terminal" evidence="2">
    <location>
        <begin position="26"/>
        <end position="237"/>
    </location>
</feature>
<evidence type="ECO:0000313" key="4">
    <source>
        <dbReference type="Proteomes" id="UP000240535"/>
    </source>
</evidence>
<feature type="signal peptide" evidence="1">
    <location>
        <begin position="1"/>
        <end position="17"/>
    </location>
</feature>
<gene>
    <name evidence="3" type="ORF">CQ405_06475</name>
</gene>
<protein>
    <recommendedName>
        <fullName evidence="2">Plasminogen-binding protein PgbA N-terminal domain-containing protein</fullName>
    </recommendedName>
</protein>
<dbReference type="RefSeq" id="WP_106871874.1">
    <property type="nucleotide sequence ID" value="NZ_CP053841.1"/>
</dbReference>
<reference evidence="4" key="1">
    <citation type="submission" date="2017-10" db="EMBL/GenBank/DDBJ databases">
        <title>Campylobacter species from seals.</title>
        <authorList>
            <person name="Gilbert M.J."/>
            <person name="Zomer A.L."/>
            <person name="Timmerman A.J."/>
            <person name="Duim B."/>
            <person name="Wagenaar J.A."/>
        </authorList>
    </citation>
    <scope>NUCLEOTIDE SEQUENCE [LARGE SCALE GENOMIC DNA]</scope>
    <source>
        <strain evidence="4">17S00004-5</strain>
    </source>
</reference>
<evidence type="ECO:0000313" key="3">
    <source>
        <dbReference type="EMBL" id="PSM51769.1"/>
    </source>
</evidence>